<comment type="subcellular location">
    <subcellularLocation>
        <location evidence="3">Cytoplasm</location>
    </subcellularLocation>
</comment>
<evidence type="ECO:0000256" key="5">
    <source>
        <dbReference type="PROSITE-ProRule" id="PRU00169"/>
    </source>
</evidence>
<dbReference type="Pfam" id="PF01339">
    <property type="entry name" value="CheB_methylest"/>
    <property type="match status" value="1"/>
</dbReference>
<dbReference type="NCBIfam" id="NF009206">
    <property type="entry name" value="PRK12555.1"/>
    <property type="match status" value="1"/>
</dbReference>
<dbReference type="Gene3D" id="3.40.50.180">
    <property type="entry name" value="Methylesterase CheB, C-terminal domain"/>
    <property type="match status" value="1"/>
</dbReference>
<keyword evidence="3" id="KW-0963">Cytoplasm</keyword>
<dbReference type="Gene3D" id="3.40.50.2300">
    <property type="match status" value="1"/>
</dbReference>
<dbReference type="Pfam" id="PF00072">
    <property type="entry name" value="Response_reg"/>
    <property type="match status" value="1"/>
</dbReference>
<dbReference type="PROSITE" id="PS50122">
    <property type="entry name" value="CHEB"/>
    <property type="match status" value="1"/>
</dbReference>
<protein>
    <recommendedName>
        <fullName evidence="3">Protein-glutamate methylesterase/protein-glutamine glutaminase</fullName>
        <ecNumber evidence="3">3.1.1.61</ecNumber>
        <ecNumber evidence="3">3.5.1.44</ecNumber>
    </recommendedName>
</protein>
<comment type="catalytic activity">
    <reaction evidence="3">
        <text>L-glutaminyl-[protein] + H2O = L-glutamyl-[protein] + NH4(+)</text>
        <dbReference type="Rhea" id="RHEA:16441"/>
        <dbReference type="Rhea" id="RHEA-COMP:10207"/>
        <dbReference type="Rhea" id="RHEA-COMP:10208"/>
        <dbReference type="ChEBI" id="CHEBI:15377"/>
        <dbReference type="ChEBI" id="CHEBI:28938"/>
        <dbReference type="ChEBI" id="CHEBI:29973"/>
        <dbReference type="ChEBI" id="CHEBI:30011"/>
        <dbReference type="EC" id="3.5.1.44"/>
    </reaction>
</comment>
<dbReference type="RefSeq" id="WP_348029574.1">
    <property type="nucleotide sequence ID" value="NZ_CP129113.1"/>
</dbReference>
<dbReference type="CDD" id="cd16432">
    <property type="entry name" value="CheB_Rec"/>
    <property type="match status" value="1"/>
</dbReference>
<evidence type="ECO:0000256" key="4">
    <source>
        <dbReference type="PROSITE-ProRule" id="PRU00050"/>
    </source>
</evidence>
<dbReference type="GO" id="GO:0008984">
    <property type="term" value="F:protein-glutamate methylesterase activity"/>
    <property type="evidence" value="ECO:0007669"/>
    <property type="project" value="UniProtKB-EC"/>
</dbReference>
<evidence type="ECO:0000256" key="2">
    <source>
        <dbReference type="ARBA" id="ARBA00048267"/>
    </source>
</evidence>
<feature type="active site" evidence="3 4">
    <location>
        <position position="170"/>
    </location>
</feature>
<dbReference type="PANTHER" id="PTHR42872">
    <property type="entry name" value="PROTEIN-GLUTAMATE METHYLESTERASE/PROTEIN-GLUTAMINE GLUTAMINASE"/>
    <property type="match status" value="1"/>
</dbReference>
<feature type="domain" description="Response regulatory" evidence="6">
    <location>
        <begin position="4"/>
        <end position="121"/>
    </location>
</feature>
<evidence type="ECO:0000259" key="7">
    <source>
        <dbReference type="PROSITE" id="PS50122"/>
    </source>
</evidence>
<feature type="active site" evidence="3 4">
    <location>
        <position position="293"/>
    </location>
</feature>
<proteinExistence type="inferred from homology"/>
<comment type="similarity">
    <text evidence="3">Belongs to the CheB family.</text>
</comment>
<evidence type="ECO:0000259" key="6">
    <source>
        <dbReference type="PROSITE" id="PS50110"/>
    </source>
</evidence>
<organism evidence="8 9">
    <name type="scientific">Aciduricibacillus chroicocephali</name>
    <dbReference type="NCBI Taxonomy" id="3054939"/>
    <lineage>
        <taxon>Bacteria</taxon>
        <taxon>Bacillati</taxon>
        <taxon>Bacillota</taxon>
        <taxon>Bacilli</taxon>
        <taxon>Bacillales</taxon>
        <taxon>Bacillaceae</taxon>
        <taxon>Aciduricibacillus</taxon>
    </lineage>
</organism>
<dbReference type="HAMAP" id="MF_00099">
    <property type="entry name" value="CheB_chemtxs"/>
    <property type="match status" value="1"/>
</dbReference>
<comment type="PTM">
    <text evidence="3">Phosphorylated by CheA. Phosphorylation of the N-terminal regulatory domain activates the methylesterase activity.</text>
</comment>
<dbReference type="PROSITE" id="PS50110">
    <property type="entry name" value="RESPONSE_REGULATORY"/>
    <property type="match status" value="1"/>
</dbReference>
<dbReference type="EC" id="3.5.1.44" evidence="3"/>
<dbReference type="SUPFAM" id="SSF52172">
    <property type="entry name" value="CheY-like"/>
    <property type="match status" value="1"/>
</dbReference>
<dbReference type="CDD" id="cd17541">
    <property type="entry name" value="REC_CheB-like"/>
    <property type="match status" value="1"/>
</dbReference>
<sequence length="356" mass="38669">MEIRVVVIDDSAFMRKMISEMLESDSRIKVVATARSGRDGIEKIKKYQPHVATLDVEMPVMDGIEALEEIMDSNPLPIIMLSSVTTAGAAMTMRAVQLGAIDFIAKPSGPISLDIDEIKDELIKKVIAASNALVMKKEANVKEIEKQEKPLRAAHFHQPHARSVVAIGTSTGGPKALLHVLKGIPADFPAPIVIVQHMPPGFTKSLAERLDHSTSIHVKEAEHGEILQNGHAYIAPGDYHLEIKQVGTALVNNLNHDNKINGHRPSVDVLFESLVNIGNVNKLAVILTGMGNDGSKGIRSMKRTDPKTIVIAEDKETSVVYGMPKAAVLTNCVDHVAKLQQISEIISGVLRKKRGI</sequence>
<dbReference type="SUPFAM" id="SSF52738">
    <property type="entry name" value="Methylesterase CheB, C-terminal domain"/>
    <property type="match status" value="1"/>
</dbReference>
<comment type="catalytic activity">
    <reaction evidence="2 3">
        <text>[protein]-L-glutamate 5-O-methyl ester + H2O = L-glutamyl-[protein] + methanol + H(+)</text>
        <dbReference type="Rhea" id="RHEA:23236"/>
        <dbReference type="Rhea" id="RHEA-COMP:10208"/>
        <dbReference type="Rhea" id="RHEA-COMP:10311"/>
        <dbReference type="ChEBI" id="CHEBI:15377"/>
        <dbReference type="ChEBI" id="CHEBI:15378"/>
        <dbReference type="ChEBI" id="CHEBI:17790"/>
        <dbReference type="ChEBI" id="CHEBI:29973"/>
        <dbReference type="ChEBI" id="CHEBI:82795"/>
        <dbReference type="EC" id="3.1.1.61"/>
    </reaction>
</comment>
<name>A0ABY9KYM7_9BACI</name>
<evidence type="ECO:0000256" key="3">
    <source>
        <dbReference type="HAMAP-Rule" id="MF_00099"/>
    </source>
</evidence>
<feature type="modified residue" description="4-aspartylphosphate" evidence="3 5">
    <location>
        <position position="55"/>
    </location>
</feature>
<dbReference type="InterPro" id="IPR008248">
    <property type="entry name" value="CheB-like"/>
</dbReference>
<evidence type="ECO:0000313" key="9">
    <source>
        <dbReference type="Proteomes" id="UP001180087"/>
    </source>
</evidence>
<reference evidence="8" key="1">
    <citation type="submission" date="2023-06" db="EMBL/GenBank/DDBJ databases">
        <title>A Treasure from Seagulls: Isolation and Description of Aciduricobacillus qingdaonensis gen. nov., sp. nov., a Rare Obligately Uric Acid-utilizing Member in the Family Bacillaceae.</title>
        <authorList>
            <person name="Liu W."/>
            <person name="Wang B."/>
        </authorList>
    </citation>
    <scope>NUCLEOTIDE SEQUENCE</scope>
    <source>
        <strain evidence="8">44XB</strain>
    </source>
</reference>
<dbReference type="NCBIfam" id="NF001965">
    <property type="entry name" value="PRK00742.1"/>
    <property type="match status" value="1"/>
</dbReference>
<comment type="domain">
    <text evidence="3">Contains a C-terminal catalytic domain, and an N-terminal region which modulates catalytic activity.</text>
</comment>
<evidence type="ECO:0000256" key="1">
    <source>
        <dbReference type="ARBA" id="ARBA00022801"/>
    </source>
</evidence>
<feature type="active site" evidence="3 4">
    <location>
        <position position="197"/>
    </location>
</feature>
<gene>
    <name evidence="3" type="primary">cheB</name>
    <name evidence="8" type="ORF">QR721_06130</name>
</gene>
<dbReference type="InterPro" id="IPR001789">
    <property type="entry name" value="Sig_transdc_resp-reg_receiver"/>
</dbReference>
<keyword evidence="1 3" id="KW-0378">Hydrolase</keyword>
<feature type="domain" description="CheB-type methylesterase" evidence="7">
    <location>
        <begin position="159"/>
        <end position="353"/>
    </location>
</feature>
<dbReference type="InterPro" id="IPR011006">
    <property type="entry name" value="CheY-like_superfamily"/>
</dbReference>
<dbReference type="EMBL" id="CP129113">
    <property type="protein sequence ID" value="WLV25780.1"/>
    <property type="molecule type" value="Genomic_DNA"/>
</dbReference>
<dbReference type="InterPro" id="IPR000673">
    <property type="entry name" value="Sig_transdc_resp-reg_Me-estase"/>
</dbReference>
<keyword evidence="3 4" id="KW-0145">Chemotaxis</keyword>
<dbReference type="PIRSF" id="PIRSF000876">
    <property type="entry name" value="RR_chemtxs_CheB"/>
    <property type="match status" value="1"/>
</dbReference>
<evidence type="ECO:0000313" key="8">
    <source>
        <dbReference type="EMBL" id="WLV25780.1"/>
    </source>
</evidence>
<comment type="function">
    <text evidence="3">Involved in chemotaxis. Part of a chemotaxis signal transduction system that modulates chemotaxis in response to various stimuli. Catalyzes the demethylation of specific methylglutamate residues introduced into the chemoreceptors (methyl-accepting chemotaxis proteins or MCP) by CheR. Also mediates the irreversible deamidation of specific glutamine residues to glutamic acid.</text>
</comment>
<keyword evidence="9" id="KW-1185">Reference proteome</keyword>
<dbReference type="Proteomes" id="UP001180087">
    <property type="component" value="Chromosome"/>
</dbReference>
<accession>A0ABY9KYM7</accession>
<keyword evidence="3 5" id="KW-0597">Phosphoprotein</keyword>
<dbReference type="InterPro" id="IPR035909">
    <property type="entry name" value="CheB_C"/>
</dbReference>
<dbReference type="EC" id="3.1.1.61" evidence="3"/>
<dbReference type="SMART" id="SM00448">
    <property type="entry name" value="REC"/>
    <property type="match status" value="1"/>
</dbReference>
<dbReference type="PANTHER" id="PTHR42872:SF3">
    <property type="entry name" value="PROTEIN-GLUTAMATE METHYLESTERASE_PROTEIN-GLUTAMINE GLUTAMINASE 1"/>
    <property type="match status" value="1"/>
</dbReference>